<feature type="domain" description="Histidine kinase/HSP90-like ATPase" evidence="9">
    <location>
        <begin position="113"/>
        <end position="210"/>
    </location>
</feature>
<dbReference type="PANTHER" id="PTHR24421:SF10">
    <property type="entry name" value="NITRATE_NITRITE SENSOR PROTEIN NARQ"/>
    <property type="match status" value="1"/>
</dbReference>
<evidence type="ECO:0000256" key="5">
    <source>
        <dbReference type="ARBA" id="ARBA00022741"/>
    </source>
</evidence>
<dbReference type="CDD" id="cd16917">
    <property type="entry name" value="HATPase_UhpB-NarQ-NarX-like"/>
    <property type="match status" value="1"/>
</dbReference>
<sequence>MTAAAGVRELVAAERARLADEVHDAAGHGFATIAMQAGVALLMLDEHPERVRESLEAIRSTSAQALGRLRSALDVMDPEPADHDLLRLVGGVRAAGLPVDVEPAEPYVPAGLEEPVYRVVREALTNVARHAGPGGALVRLADGPREFVLEVVDRGGGSPGAAEPAGFGRVRAAGGRGLAGMRARVTEAGGVFAAGPRPDGGFGVVARFPRDGVCLPVDGAGFRGDV</sequence>
<dbReference type="Pfam" id="PF07730">
    <property type="entry name" value="HisKA_3"/>
    <property type="match status" value="1"/>
</dbReference>
<keyword evidence="6 11" id="KW-0418">Kinase</keyword>
<name>A0A852V3H8_9ACTN</name>
<keyword evidence="7" id="KW-0067">ATP-binding</keyword>
<dbReference type="Gene3D" id="1.20.5.1930">
    <property type="match status" value="1"/>
</dbReference>
<evidence type="ECO:0000259" key="9">
    <source>
        <dbReference type="Pfam" id="PF02518"/>
    </source>
</evidence>
<dbReference type="GO" id="GO:0000155">
    <property type="term" value="F:phosphorelay sensor kinase activity"/>
    <property type="evidence" value="ECO:0007669"/>
    <property type="project" value="InterPro"/>
</dbReference>
<evidence type="ECO:0000256" key="1">
    <source>
        <dbReference type="ARBA" id="ARBA00000085"/>
    </source>
</evidence>
<evidence type="ECO:0000256" key="4">
    <source>
        <dbReference type="ARBA" id="ARBA00022679"/>
    </source>
</evidence>
<dbReference type="EC" id="2.7.13.3" evidence="2"/>
<evidence type="ECO:0000313" key="12">
    <source>
        <dbReference type="Proteomes" id="UP000576393"/>
    </source>
</evidence>
<dbReference type="InterPro" id="IPR036890">
    <property type="entry name" value="HATPase_C_sf"/>
</dbReference>
<dbReference type="RefSeq" id="WP_179821002.1">
    <property type="nucleotide sequence ID" value="NZ_JACCCO010000001.1"/>
</dbReference>
<keyword evidence="4" id="KW-0808">Transferase</keyword>
<dbReference type="EMBL" id="JACCCO010000001">
    <property type="protein sequence ID" value="NYF40811.1"/>
    <property type="molecule type" value="Genomic_DNA"/>
</dbReference>
<keyword evidence="8" id="KW-0902">Two-component regulatory system</keyword>
<comment type="catalytic activity">
    <reaction evidence="1">
        <text>ATP + protein L-histidine = ADP + protein N-phospho-L-histidine.</text>
        <dbReference type="EC" id="2.7.13.3"/>
    </reaction>
</comment>
<dbReference type="Proteomes" id="UP000576393">
    <property type="component" value="Unassembled WGS sequence"/>
</dbReference>
<protein>
    <recommendedName>
        <fullName evidence="2">histidine kinase</fullName>
        <ecNumber evidence="2">2.7.13.3</ecNumber>
    </recommendedName>
</protein>
<evidence type="ECO:0000256" key="2">
    <source>
        <dbReference type="ARBA" id="ARBA00012438"/>
    </source>
</evidence>
<evidence type="ECO:0000256" key="7">
    <source>
        <dbReference type="ARBA" id="ARBA00022840"/>
    </source>
</evidence>
<dbReference type="GO" id="GO:0046983">
    <property type="term" value="F:protein dimerization activity"/>
    <property type="evidence" value="ECO:0007669"/>
    <property type="project" value="InterPro"/>
</dbReference>
<evidence type="ECO:0000256" key="6">
    <source>
        <dbReference type="ARBA" id="ARBA00022777"/>
    </source>
</evidence>
<dbReference type="InterPro" id="IPR050482">
    <property type="entry name" value="Sensor_HK_TwoCompSys"/>
</dbReference>
<reference evidence="11 12" key="1">
    <citation type="submission" date="2020-07" db="EMBL/GenBank/DDBJ databases">
        <title>Sequencing the genomes of 1000 actinobacteria strains.</title>
        <authorList>
            <person name="Klenk H.-P."/>
        </authorList>
    </citation>
    <scope>NUCLEOTIDE SEQUENCE [LARGE SCALE GENOMIC DNA]</scope>
    <source>
        <strain evidence="11 12">DSM 45763</strain>
    </source>
</reference>
<dbReference type="AlphaFoldDB" id="A0A852V3H8"/>
<dbReference type="GO" id="GO:0005524">
    <property type="term" value="F:ATP binding"/>
    <property type="evidence" value="ECO:0007669"/>
    <property type="project" value="UniProtKB-KW"/>
</dbReference>
<dbReference type="SUPFAM" id="SSF55874">
    <property type="entry name" value="ATPase domain of HSP90 chaperone/DNA topoisomerase II/histidine kinase"/>
    <property type="match status" value="1"/>
</dbReference>
<evidence type="ECO:0000259" key="10">
    <source>
        <dbReference type="Pfam" id="PF07730"/>
    </source>
</evidence>
<dbReference type="Pfam" id="PF02518">
    <property type="entry name" value="HATPase_c"/>
    <property type="match status" value="1"/>
</dbReference>
<dbReference type="Gene3D" id="3.30.565.10">
    <property type="entry name" value="Histidine kinase-like ATPase, C-terminal domain"/>
    <property type="match status" value="1"/>
</dbReference>
<evidence type="ECO:0000256" key="8">
    <source>
        <dbReference type="ARBA" id="ARBA00023012"/>
    </source>
</evidence>
<keyword evidence="12" id="KW-1185">Reference proteome</keyword>
<dbReference type="PANTHER" id="PTHR24421">
    <property type="entry name" value="NITRATE/NITRITE SENSOR PROTEIN NARX-RELATED"/>
    <property type="match status" value="1"/>
</dbReference>
<accession>A0A852V3H8</accession>
<evidence type="ECO:0000256" key="3">
    <source>
        <dbReference type="ARBA" id="ARBA00022553"/>
    </source>
</evidence>
<feature type="domain" description="Signal transduction histidine kinase subgroup 3 dimerisation and phosphoacceptor" evidence="10">
    <location>
        <begin position="14"/>
        <end position="79"/>
    </location>
</feature>
<gene>
    <name evidence="11" type="ORF">HDA43_002970</name>
</gene>
<keyword evidence="3" id="KW-0597">Phosphoprotein</keyword>
<evidence type="ECO:0000313" key="11">
    <source>
        <dbReference type="EMBL" id="NYF40811.1"/>
    </source>
</evidence>
<comment type="caution">
    <text evidence="11">The sequence shown here is derived from an EMBL/GenBank/DDBJ whole genome shotgun (WGS) entry which is preliminary data.</text>
</comment>
<dbReference type="InterPro" id="IPR003594">
    <property type="entry name" value="HATPase_dom"/>
</dbReference>
<keyword evidence="5" id="KW-0547">Nucleotide-binding</keyword>
<proteinExistence type="predicted"/>
<dbReference type="GO" id="GO:0016020">
    <property type="term" value="C:membrane"/>
    <property type="evidence" value="ECO:0007669"/>
    <property type="project" value="InterPro"/>
</dbReference>
<dbReference type="InterPro" id="IPR011712">
    <property type="entry name" value="Sig_transdc_His_kin_sub3_dim/P"/>
</dbReference>
<organism evidence="11 12">
    <name type="scientific">Streptosporangium sandarakinum</name>
    <dbReference type="NCBI Taxonomy" id="1260955"/>
    <lineage>
        <taxon>Bacteria</taxon>
        <taxon>Bacillati</taxon>
        <taxon>Actinomycetota</taxon>
        <taxon>Actinomycetes</taxon>
        <taxon>Streptosporangiales</taxon>
        <taxon>Streptosporangiaceae</taxon>
        <taxon>Streptosporangium</taxon>
    </lineage>
</organism>